<evidence type="ECO:0000256" key="1">
    <source>
        <dbReference type="SAM" id="MobiDB-lite"/>
    </source>
</evidence>
<evidence type="ECO:0000313" key="3">
    <source>
        <dbReference type="Proteomes" id="UP001054837"/>
    </source>
</evidence>
<feature type="compositionally biased region" description="Basic residues" evidence="1">
    <location>
        <begin position="61"/>
        <end position="83"/>
    </location>
</feature>
<gene>
    <name evidence="2" type="ORF">CDAR_468911</name>
</gene>
<proteinExistence type="predicted"/>
<comment type="caution">
    <text evidence="2">The sequence shown here is derived from an EMBL/GenBank/DDBJ whole genome shotgun (WGS) entry which is preliminary data.</text>
</comment>
<sequence length="96" mass="10578">MHPKQPQFADVANVSPSKCYDGPLLGRSSFLIKDDSSASTDAVSALLIENHSDRVSSNASPRRHGVRSAKAARLRKRNPKRPTSRSERNPRSHRCG</sequence>
<organism evidence="2 3">
    <name type="scientific">Caerostris darwini</name>
    <dbReference type="NCBI Taxonomy" id="1538125"/>
    <lineage>
        <taxon>Eukaryota</taxon>
        <taxon>Metazoa</taxon>
        <taxon>Ecdysozoa</taxon>
        <taxon>Arthropoda</taxon>
        <taxon>Chelicerata</taxon>
        <taxon>Arachnida</taxon>
        <taxon>Araneae</taxon>
        <taxon>Araneomorphae</taxon>
        <taxon>Entelegynae</taxon>
        <taxon>Araneoidea</taxon>
        <taxon>Araneidae</taxon>
        <taxon>Caerostris</taxon>
    </lineage>
</organism>
<name>A0AAV4R7A0_9ARAC</name>
<dbReference type="AlphaFoldDB" id="A0AAV4R7A0"/>
<feature type="region of interest" description="Disordered" evidence="1">
    <location>
        <begin position="53"/>
        <end position="96"/>
    </location>
</feature>
<dbReference type="Proteomes" id="UP001054837">
    <property type="component" value="Unassembled WGS sequence"/>
</dbReference>
<keyword evidence="3" id="KW-1185">Reference proteome</keyword>
<reference evidence="2 3" key="1">
    <citation type="submission" date="2021-06" db="EMBL/GenBank/DDBJ databases">
        <title>Caerostris darwini draft genome.</title>
        <authorList>
            <person name="Kono N."/>
            <person name="Arakawa K."/>
        </authorList>
    </citation>
    <scope>NUCLEOTIDE SEQUENCE [LARGE SCALE GENOMIC DNA]</scope>
</reference>
<protein>
    <submittedName>
        <fullName evidence="2">Uncharacterized protein</fullName>
    </submittedName>
</protein>
<dbReference type="EMBL" id="BPLQ01005618">
    <property type="protein sequence ID" value="GIY15963.1"/>
    <property type="molecule type" value="Genomic_DNA"/>
</dbReference>
<evidence type="ECO:0000313" key="2">
    <source>
        <dbReference type="EMBL" id="GIY15963.1"/>
    </source>
</evidence>
<accession>A0AAV4R7A0</accession>